<dbReference type="GO" id="GO:0016592">
    <property type="term" value="C:mediator complex"/>
    <property type="evidence" value="ECO:0007669"/>
    <property type="project" value="TreeGrafter"/>
</dbReference>
<feature type="compositionally biased region" description="Basic and acidic residues" evidence="2">
    <location>
        <begin position="180"/>
        <end position="196"/>
    </location>
</feature>
<feature type="compositionally biased region" description="Polar residues" evidence="2">
    <location>
        <begin position="477"/>
        <end position="511"/>
    </location>
</feature>
<feature type="region of interest" description="Disordered" evidence="2">
    <location>
        <begin position="1"/>
        <end position="33"/>
    </location>
</feature>
<dbReference type="STRING" id="43700.ENSMALP00000025417"/>
<evidence type="ECO:0000256" key="1">
    <source>
        <dbReference type="ARBA" id="ARBA00006481"/>
    </source>
</evidence>
<dbReference type="PANTHER" id="PTHR15268:SF17">
    <property type="entry name" value="BCLAF1 AND THRAP3 FAMILY MEMBER 3"/>
    <property type="match status" value="1"/>
</dbReference>
<evidence type="ECO:0000313" key="3">
    <source>
        <dbReference type="Ensembl" id="ENSMALP00000025417.1"/>
    </source>
</evidence>
<dbReference type="Ensembl" id="ENSMALT00000025891.1">
    <property type="protein sequence ID" value="ENSMALP00000025417.1"/>
    <property type="gene ID" value="ENSMALG00000017681.1"/>
</dbReference>
<feature type="region of interest" description="Disordered" evidence="2">
    <location>
        <begin position="70"/>
        <end position="196"/>
    </location>
</feature>
<reference evidence="3" key="1">
    <citation type="submission" date="2025-08" db="UniProtKB">
        <authorList>
            <consortium name="Ensembl"/>
        </authorList>
    </citation>
    <scope>IDENTIFICATION</scope>
</reference>
<organism evidence="3 4">
    <name type="scientific">Monopterus albus</name>
    <name type="common">Swamp eel</name>
    <dbReference type="NCBI Taxonomy" id="43700"/>
    <lineage>
        <taxon>Eukaryota</taxon>
        <taxon>Metazoa</taxon>
        <taxon>Chordata</taxon>
        <taxon>Craniata</taxon>
        <taxon>Vertebrata</taxon>
        <taxon>Euteleostomi</taxon>
        <taxon>Actinopterygii</taxon>
        <taxon>Neopterygii</taxon>
        <taxon>Teleostei</taxon>
        <taxon>Neoteleostei</taxon>
        <taxon>Acanthomorphata</taxon>
        <taxon>Anabantaria</taxon>
        <taxon>Synbranchiformes</taxon>
        <taxon>Synbranchidae</taxon>
        <taxon>Monopterus</taxon>
    </lineage>
</organism>
<dbReference type="GO" id="GO:0003712">
    <property type="term" value="F:transcription coregulator activity"/>
    <property type="evidence" value="ECO:0007669"/>
    <property type="project" value="TreeGrafter"/>
</dbReference>
<dbReference type="Pfam" id="PF15440">
    <property type="entry name" value="THRAP3_BCLAF1"/>
    <property type="match status" value="1"/>
</dbReference>
<feature type="region of interest" description="Disordered" evidence="2">
    <location>
        <begin position="372"/>
        <end position="407"/>
    </location>
</feature>
<feature type="compositionally biased region" description="Basic and acidic residues" evidence="2">
    <location>
        <begin position="13"/>
        <end position="33"/>
    </location>
</feature>
<dbReference type="AlphaFoldDB" id="A0A3Q3K9T1"/>
<dbReference type="InterPro" id="IPR029199">
    <property type="entry name" value="THRAP3_BCLAF1"/>
</dbReference>
<evidence type="ECO:0008006" key="5">
    <source>
        <dbReference type="Google" id="ProtNLM"/>
    </source>
</evidence>
<feature type="region of interest" description="Disordered" evidence="2">
    <location>
        <begin position="445"/>
        <end position="511"/>
    </location>
</feature>
<dbReference type="GeneID" id="109951061"/>
<evidence type="ECO:0000313" key="4">
    <source>
        <dbReference type="Proteomes" id="UP000261600"/>
    </source>
</evidence>
<proteinExistence type="inferred from homology"/>
<dbReference type="PANTHER" id="PTHR15268">
    <property type="entry name" value="THRAP3/BCLAF1"/>
    <property type="match status" value="1"/>
</dbReference>
<dbReference type="RefSeq" id="XP_020440990.1">
    <property type="nucleotide sequence ID" value="XM_020585334.1"/>
</dbReference>
<feature type="compositionally biased region" description="Basic and acidic residues" evidence="2">
    <location>
        <begin position="85"/>
        <end position="116"/>
    </location>
</feature>
<name>A0A3Q3K9T1_MONAL</name>
<feature type="compositionally biased region" description="Polar residues" evidence="2">
    <location>
        <begin position="167"/>
        <end position="177"/>
    </location>
</feature>
<feature type="region of interest" description="Disordered" evidence="2">
    <location>
        <begin position="418"/>
        <end position="437"/>
    </location>
</feature>
<dbReference type="GO" id="GO:0045944">
    <property type="term" value="P:positive regulation of transcription by RNA polymerase II"/>
    <property type="evidence" value="ECO:0007669"/>
    <property type="project" value="TreeGrafter"/>
</dbReference>
<comment type="similarity">
    <text evidence="1">Belongs to the BCLAF1/THRAP3 family.</text>
</comment>
<evidence type="ECO:0000256" key="2">
    <source>
        <dbReference type="SAM" id="MobiDB-lite"/>
    </source>
</evidence>
<protein>
    <recommendedName>
        <fullName evidence="5">BCLAF1 and THRAP3 family member 3</fullName>
    </recommendedName>
</protein>
<sequence>MDYASHLGYRNGENFREQPHSMDKPRDARETLHHEDSWHLPPLVIEHDHGIGDIRQVPWWDQYGDNRGLDTKFDQRPRPLISPPEHFRSSESRLDDREDAQGYHFQDNGRDPKYPESRSSPMLQDRPMRYGNRDGPVSYKGKGGPRPLRGRLSHAQGGRTGPPRNQPRLQQSSQGYQNPPHEEQRPGFRPFREDYRDPIEGDLNWAEEDRLQQWESGRPGSLDRHLPRVDLDPHMLRQREHGWIDRKTNMTVAPEETLTIKVDMSRPVNENSLLCYSSDRQLSLDLVNVGRQRLDFLPMLEHSGTYRETAMHTGTFAQEIITLVHQVKEQYFRDDGVTLNERFSTPPNGGRSEEVMEELTLDERFNSNRGFSLKMKSQLDDDDDEPLFRPGHMQGPSQQPVRAPGDLRHDLERRRQERLEGVKVTIPGSSMSLHPLSEMDTEYRDKDEMEEGGFSNLPEDQSKRREANMGPRRGASYRQNTGPQRRNNRSGNRPGQMRRQNNRSNPAGPSW</sequence>
<reference evidence="3" key="2">
    <citation type="submission" date="2025-09" db="UniProtKB">
        <authorList>
            <consortium name="Ensembl"/>
        </authorList>
    </citation>
    <scope>IDENTIFICATION</scope>
</reference>
<accession>A0A3Q3K9T1</accession>
<dbReference type="GO" id="GO:0003677">
    <property type="term" value="F:DNA binding"/>
    <property type="evidence" value="ECO:0007669"/>
    <property type="project" value="TreeGrafter"/>
</dbReference>
<dbReference type="Proteomes" id="UP000261600">
    <property type="component" value="Unplaced"/>
</dbReference>
<keyword evidence="4" id="KW-1185">Reference proteome</keyword>